<protein>
    <recommendedName>
        <fullName evidence="1">COMM domain-containing protein</fullName>
    </recommendedName>
</protein>
<dbReference type="Pfam" id="PF07258">
    <property type="entry name" value="COMM_domain"/>
    <property type="match status" value="1"/>
</dbReference>
<dbReference type="PANTHER" id="PTHR15857">
    <property type="entry name" value="COMM DOMAIN CONTAINING PROTEIN 2"/>
    <property type="match status" value="1"/>
</dbReference>
<feature type="domain" description="COMM" evidence="1">
    <location>
        <begin position="127"/>
        <end position="202"/>
    </location>
</feature>
<dbReference type="AlphaFoldDB" id="A0A8K1CSS9"/>
<dbReference type="OrthoDB" id="10257479at2759"/>
<dbReference type="InterPro" id="IPR017920">
    <property type="entry name" value="COMM"/>
</dbReference>
<dbReference type="InterPro" id="IPR037354">
    <property type="entry name" value="Commd2"/>
</dbReference>
<dbReference type="Pfam" id="PF21672">
    <property type="entry name" value="COMM_HN"/>
    <property type="match status" value="1"/>
</dbReference>
<dbReference type="PANTHER" id="PTHR15857:SF0">
    <property type="entry name" value="COMM DOMAIN-CONTAINING PROTEIN 2"/>
    <property type="match status" value="1"/>
</dbReference>
<keyword evidence="3" id="KW-1185">Reference proteome</keyword>
<gene>
    <name evidence="2" type="ORF">Poli38472_001388</name>
</gene>
<accession>A0A8K1CSS9</accession>
<evidence type="ECO:0000259" key="1">
    <source>
        <dbReference type="PROSITE" id="PS51269"/>
    </source>
</evidence>
<reference evidence="2" key="1">
    <citation type="submission" date="2019-03" db="EMBL/GenBank/DDBJ databases">
        <title>Long read genome sequence of the mycoparasitic Pythium oligandrum ATCC 38472 isolated from sugarbeet rhizosphere.</title>
        <authorList>
            <person name="Gaulin E."/>
        </authorList>
    </citation>
    <scope>NUCLEOTIDE SEQUENCE</scope>
    <source>
        <strain evidence="2">ATCC 38472_TT</strain>
    </source>
</reference>
<evidence type="ECO:0000313" key="3">
    <source>
        <dbReference type="Proteomes" id="UP000794436"/>
    </source>
</evidence>
<comment type="caution">
    <text evidence="2">The sequence shown here is derived from an EMBL/GenBank/DDBJ whole genome shotgun (WGS) entry which is preliminary data.</text>
</comment>
<organism evidence="2 3">
    <name type="scientific">Pythium oligandrum</name>
    <name type="common">Mycoparasitic fungus</name>
    <dbReference type="NCBI Taxonomy" id="41045"/>
    <lineage>
        <taxon>Eukaryota</taxon>
        <taxon>Sar</taxon>
        <taxon>Stramenopiles</taxon>
        <taxon>Oomycota</taxon>
        <taxon>Peronosporomycetes</taxon>
        <taxon>Pythiales</taxon>
        <taxon>Pythiaceae</taxon>
        <taxon>Pythium</taxon>
    </lineage>
</organism>
<dbReference type="PROSITE" id="PS51269">
    <property type="entry name" value="COMM"/>
    <property type="match status" value="1"/>
</dbReference>
<dbReference type="Proteomes" id="UP000794436">
    <property type="component" value="Unassembled WGS sequence"/>
</dbReference>
<dbReference type="EMBL" id="SPLM01000001">
    <property type="protein sequence ID" value="TMW69232.1"/>
    <property type="molecule type" value="Genomic_DNA"/>
</dbReference>
<proteinExistence type="predicted"/>
<evidence type="ECO:0000313" key="2">
    <source>
        <dbReference type="EMBL" id="TMW69232.1"/>
    </source>
</evidence>
<name>A0A8K1CSS9_PYTOL</name>
<sequence>MRGTITWDERVVDALAAAKGLSIEQFESISKMAVLIFHAEKQNKRRLTRTASACGWSPEQTESLVLAIAKILMDASKTEASESQLEASLKSMSLVQEQTGVLTKLYADHREMIHRNSCRDTQSTVPQYQSFNWRVDLEIANRMSRNRPEPVVTLGLHTLTPSGEDQFGVPRHETTCMRVDFHTLKKLQQQMELALHEADSVHSSRMQRYLH</sequence>